<dbReference type="Pfam" id="PF08878">
    <property type="entry name" value="HamA"/>
    <property type="match status" value="1"/>
</dbReference>
<dbReference type="EMBL" id="CP075584">
    <property type="protein sequence ID" value="WBM79901.1"/>
    <property type="molecule type" value="Genomic_DNA"/>
</dbReference>
<sequence>MGRIRTWVTFHREDIGQHELVHMSADSTTVEDGVEWAAAAIPRQYASGHEIASVLASLGKANAAKYLLGKVPTGIRARSGELGEIIGTQYATRELGYRMLARLRWKDSREMPMRGDDLLGVRLEKGGSLAFLKGEAKSRAYLSKTTLNEAETALLREHGRPSAHSLSFMASRLFEMGDTDLSNRIKAAMLQNRIAQKQVTHLLFTFTGNNPRKILREHTESYTGRVRRLVVGLQVHEHQEFISNVFKRVVRSARTR</sequence>
<proteinExistence type="predicted"/>
<dbReference type="InterPro" id="IPR014976">
    <property type="entry name" value="AbpA_HamA_C"/>
</dbReference>
<organism evidence="2 3">
    <name type="scientific">Cryobacterium breve</name>
    <dbReference type="NCBI Taxonomy" id="1259258"/>
    <lineage>
        <taxon>Bacteria</taxon>
        <taxon>Bacillati</taxon>
        <taxon>Actinomycetota</taxon>
        <taxon>Actinomycetes</taxon>
        <taxon>Micrococcales</taxon>
        <taxon>Microbacteriaceae</taxon>
        <taxon>Cryobacterium</taxon>
    </lineage>
</organism>
<reference evidence="2 3" key="1">
    <citation type="submission" date="2021-05" db="EMBL/GenBank/DDBJ databases">
        <authorList>
            <person name="Kumar R."/>
            <person name="Kumar A."/>
            <person name="Mukhia S."/>
        </authorList>
    </citation>
    <scope>NUCLEOTIDE SEQUENCE [LARGE SCALE GENOMIC DNA]</scope>
    <source>
        <strain evidence="2 3">ERMR7:08</strain>
    </source>
</reference>
<accession>A0ABY7NBM9</accession>
<evidence type="ECO:0000313" key="2">
    <source>
        <dbReference type="EMBL" id="WBM79901.1"/>
    </source>
</evidence>
<gene>
    <name evidence="2" type="ORF">KIV56_17310</name>
</gene>
<protein>
    <submittedName>
        <fullName evidence="2">DUF1837 domain-containing protein</fullName>
    </submittedName>
</protein>
<feature type="domain" description="Anti-bacteriophage protein A/HamA C-terminal" evidence="1">
    <location>
        <begin position="23"/>
        <end position="249"/>
    </location>
</feature>
<keyword evidence="3" id="KW-1185">Reference proteome</keyword>
<dbReference type="Proteomes" id="UP001212421">
    <property type="component" value="Chromosome"/>
</dbReference>
<evidence type="ECO:0000313" key="3">
    <source>
        <dbReference type="Proteomes" id="UP001212421"/>
    </source>
</evidence>
<name>A0ABY7NBM9_9MICO</name>
<evidence type="ECO:0000259" key="1">
    <source>
        <dbReference type="Pfam" id="PF08878"/>
    </source>
</evidence>